<evidence type="ECO:0000313" key="2">
    <source>
        <dbReference type="Proteomes" id="UP000789375"/>
    </source>
</evidence>
<reference evidence="1" key="1">
    <citation type="submission" date="2021-06" db="EMBL/GenBank/DDBJ databases">
        <authorList>
            <person name="Kallberg Y."/>
            <person name="Tangrot J."/>
            <person name="Rosling A."/>
        </authorList>
    </citation>
    <scope>NUCLEOTIDE SEQUENCE</scope>
    <source>
        <strain evidence="1">87-6 pot B 2015</strain>
    </source>
</reference>
<sequence length="71" mass="8244">EPLSWPNCFNSDKKTEYLGDCKSLLLKHGVKIRYAKTKKEHSRDWARSLHANDDIFNNTPTRLINMSPNKA</sequence>
<organism evidence="1 2">
    <name type="scientific">Funneliformis mosseae</name>
    <name type="common">Endomycorrhizal fungus</name>
    <name type="synonym">Glomus mosseae</name>
    <dbReference type="NCBI Taxonomy" id="27381"/>
    <lineage>
        <taxon>Eukaryota</taxon>
        <taxon>Fungi</taxon>
        <taxon>Fungi incertae sedis</taxon>
        <taxon>Mucoromycota</taxon>
        <taxon>Glomeromycotina</taxon>
        <taxon>Glomeromycetes</taxon>
        <taxon>Glomerales</taxon>
        <taxon>Glomeraceae</taxon>
        <taxon>Funneliformis</taxon>
    </lineage>
</organism>
<protein>
    <submittedName>
        <fullName evidence="1">14745_t:CDS:1</fullName>
    </submittedName>
</protein>
<dbReference type="Proteomes" id="UP000789375">
    <property type="component" value="Unassembled WGS sequence"/>
</dbReference>
<proteinExistence type="predicted"/>
<feature type="non-terminal residue" evidence="1">
    <location>
        <position position="1"/>
    </location>
</feature>
<evidence type="ECO:0000313" key="1">
    <source>
        <dbReference type="EMBL" id="CAG8736816.1"/>
    </source>
</evidence>
<keyword evidence="2" id="KW-1185">Reference proteome</keyword>
<dbReference type="AlphaFoldDB" id="A0A9N9NID8"/>
<gene>
    <name evidence="1" type="ORF">FMOSSE_LOCUS15932</name>
</gene>
<feature type="non-terminal residue" evidence="1">
    <location>
        <position position="71"/>
    </location>
</feature>
<accession>A0A9N9NID8</accession>
<name>A0A9N9NID8_FUNMO</name>
<dbReference type="EMBL" id="CAJVPP010018960">
    <property type="protein sequence ID" value="CAG8736816.1"/>
    <property type="molecule type" value="Genomic_DNA"/>
</dbReference>
<comment type="caution">
    <text evidence="1">The sequence shown here is derived from an EMBL/GenBank/DDBJ whole genome shotgun (WGS) entry which is preliminary data.</text>
</comment>